<dbReference type="KEGG" id="pfy:PFICI_14038"/>
<dbReference type="OMA" id="FAIKDHN"/>
<keyword evidence="4" id="KW-1185">Reference proteome</keyword>
<dbReference type="STRING" id="1229662.W3WLX2"/>
<organism evidence="3 4">
    <name type="scientific">Pestalotiopsis fici (strain W106-1 / CGMCC3.15140)</name>
    <dbReference type="NCBI Taxonomy" id="1229662"/>
    <lineage>
        <taxon>Eukaryota</taxon>
        <taxon>Fungi</taxon>
        <taxon>Dikarya</taxon>
        <taxon>Ascomycota</taxon>
        <taxon>Pezizomycotina</taxon>
        <taxon>Sordariomycetes</taxon>
        <taxon>Xylariomycetidae</taxon>
        <taxon>Amphisphaeriales</taxon>
        <taxon>Sporocadaceae</taxon>
        <taxon>Pestalotiopsis</taxon>
    </lineage>
</organism>
<feature type="region of interest" description="Disordered" evidence="1">
    <location>
        <begin position="1"/>
        <end position="82"/>
    </location>
</feature>
<dbReference type="InParanoid" id="W3WLX2"/>
<dbReference type="Gene3D" id="3.40.220.10">
    <property type="entry name" value="Leucine Aminopeptidase, subunit E, domain 1"/>
    <property type="match status" value="1"/>
</dbReference>
<evidence type="ECO:0000313" key="3">
    <source>
        <dbReference type="EMBL" id="ETS74172.1"/>
    </source>
</evidence>
<evidence type="ECO:0000313" key="4">
    <source>
        <dbReference type="Proteomes" id="UP000030651"/>
    </source>
</evidence>
<feature type="compositionally biased region" description="Acidic residues" evidence="1">
    <location>
        <begin position="385"/>
        <end position="395"/>
    </location>
</feature>
<gene>
    <name evidence="3" type="ORF">PFICI_14038</name>
</gene>
<dbReference type="Pfam" id="PF10021">
    <property type="entry name" value="PARG_cat_microb"/>
    <property type="match status" value="1"/>
</dbReference>
<dbReference type="PANTHER" id="PTHR35596:SF1">
    <property type="entry name" value="MICROBIAL-TYPE PARG CATALYTIC DOMAIN-CONTAINING PROTEIN"/>
    <property type="match status" value="1"/>
</dbReference>
<proteinExistence type="predicted"/>
<dbReference type="NCBIfam" id="TIGR02452">
    <property type="entry name" value="TIGR02452 family protein"/>
    <property type="match status" value="1"/>
</dbReference>
<feature type="compositionally biased region" description="Basic and acidic residues" evidence="1">
    <location>
        <begin position="371"/>
        <end position="382"/>
    </location>
</feature>
<dbReference type="GeneID" id="19279051"/>
<feature type="compositionally biased region" description="Acidic residues" evidence="1">
    <location>
        <begin position="403"/>
        <end position="417"/>
    </location>
</feature>
<dbReference type="OrthoDB" id="9985428at2759"/>
<dbReference type="InterPro" id="IPR019261">
    <property type="entry name" value="PARG_cat_microbial"/>
</dbReference>
<accession>W3WLX2</accession>
<reference evidence="4" key="1">
    <citation type="journal article" date="2015" name="BMC Genomics">
        <title>Genomic and transcriptomic analysis of the endophytic fungus Pestalotiopsis fici reveals its lifestyle and high potential for synthesis of natural products.</title>
        <authorList>
            <person name="Wang X."/>
            <person name="Zhang X."/>
            <person name="Liu L."/>
            <person name="Xiang M."/>
            <person name="Wang W."/>
            <person name="Sun X."/>
            <person name="Che Y."/>
            <person name="Guo L."/>
            <person name="Liu G."/>
            <person name="Guo L."/>
            <person name="Wang C."/>
            <person name="Yin W.B."/>
            <person name="Stadler M."/>
            <person name="Zhang X."/>
            <person name="Liu X."/>
        </authorList>
    </citation>
    <scope>NUCLEOTIDE SEQUENCE [LARGE SCALE GENOMIC DNA]</scope>
    <source>
        <strain evidence="4">W106-1 / CGMCC3.15140</strain>
    </source>
</reference>
<sequence>MGRTEPSKGLAPPSFRRDARAKKAKATLNKAIPALLSSHPRAKRGTEASELIVEPPARKSASNAPRGGERNGAPLPPNDEQPGLFLEVADTLAVARSLLRDQETERDDLSNRVSRVAILNMASPLSPGGGFVNGASSQEESLCMRSTLLPSLKDEFYRLPELGAVFTPDVLVFRNESGDDLEKRDRWFVDCVSAAMLRMPETEVNEESGRGRYVNSSDRDTILQKMRIVMRVFQAKGARKVVLGAWGCGAYGNPVGEIAAAWSKVLLGGKNKAKAKKETWSGIDEVVFAIKDPGLADGFEAAFGPGLTRRAAEDASEEESENDDAEAFRLKELQDKISELEQRMAQTANAQVKSGLGGILAGLKSQLGGVNDKDAPTPDRASEASSDEAASDQDSDVSSPQPGDEEEAEDGDHDNRR</sequence>
<dbReference type="RefSeq" id="XP_007840810.1">
    <property type="nucleotide sequence ID" value="XM_007842619.1"/>
</dbReference>
<dbReference type="Proteomes" id="UP000030651">
    <property type="component" value="Unassembled WGS sequence"/>
</dbReference>
<dbReference type="InterPro" id="IPR043472">
    <property type="entry name" value="Macro_dom-like"/>
</dbReference>
<dbReference type="AlphaFoldDB" id="W3WLX2"/>
<dbReference type="eggNOG" id="ENOG502S35J">
    <property type="taxonomic scope" value="Eukaryota"/>
</dbReference>
<dbReference type="PANTHER" id="PTHR35596">
    <property type="entry name" value="DUF2263 DOMAIN-CONTAINING PROTEIN"/>
    <property type="match status" value="1"/>
</dbReference>
<name>W3WLX2_PESFW</name>
<evidence type="ECO:0000256" key="1">
    <source>
        <dbReference type="SAM" id="MobiDB-lite"/>
    </source>
</evidence>
<feature type="region of interest" description="Disordered" evidence="1">
    <location>
        <begin position="366"/>
        <end position="417"/>
    </location>
</feature>
<dbReference type="EMBL" id="KI912120">
    <property type="protein sequence ID" value="ETS74172.1"/>
    <property type="molecule type" value="Genomic_DNA"/>
</dbReference>
<dbReference type="InterPro" id="IPR012664">
    <property type="entry name" value="CHP02452"/>
</dbReference>
<evidence type="ECO:0000259" key="2">
    <source>
        <dbReference type="Pfam" id="PF10021"/>
    </source>
</evidence>
<protein>
    <recommendedName>
        <fullName evidence="2">Microbial-type PARG catalytic domain-containing protein</fullName>
    </recommendedName>
</protein>
<dbReference type="HOGENOM" id="CLU_024412_2_0_1"/>
<feature type="domain" description="Microbial-type PARG catalytic" evidence="2">
    <location>
        <begin position="89"/>
        <end position="175"/>
    </location>
</feature>